<dbReference type="Pfam" id="PF22431">
    <property type="entry name" value="COG2p_C"/>
    <property type="match status" value="1"/>
</dbReference>
<keyword evidence="3" id="KW-1185">Reference proteome</keyword>
<dbReference type="GO" id="GO:0000301">
    <property type="term" value="P:retrograde transport, vesicle recycling within Golgi"/>
    <property type="evidence" value="ECO:0007669"/>
    <property type="project" value="EnsemblFungi"/>
</dbReference>
<dbReference type="InParanoid" id="G8ZX24"/>
<dbReference type="GeneID" id="11501763"/>
<protein>
    <recommendedName>
        <fullName evidence="1">Conserved oligomeric Golgi complex subunit 2 C-terminal domain-containing protein</fullName>
    </recommendedName>
</protein>
<evidence type="ECO:0000313" key="2">
    <source>
        <dbReference type="EMBL" id="CCE93168.1"/>
    </source>
</evidence>
<dbReference type="InterPro" id="IPR054494">
    <property type="entry name" value="COG2_C"/>
</dbReference>
<accession>G8ZX24</accession>
<dbReference type="KEGG" id="tdl:TDEL_0F03570"/>
<dbReference type="RefSeq" id="XP_003682379.1">
    <property type="nucleotide sequence ID" value="XM_003682331.1"/>
</dbReference>
<dbReference type="GO" id="GO:0032258">
    <property type="term" value="P:cytoplasm to vacuole targeting by the Cvt pathway"/>
    <property type="evidence" value="ECO:0007669"/>
    <property type="project" value="EnsemblFungi"/>
</dbReference>
<dbReference type="OrthoDB" id="4034328at2759"/>
<dbReference type="STRING" id="1076872.G8ZX24"/>
<sequence length="253" mass="29390">MYSSDEEELNLELPTVNEVNRDLFTGEVDKLNNNVDAFDVDEFLLRNNCNFIPLDSLIGDLSKLSNDMVHILLEKVTSKYNDYLNFCEPYLDGNSDGVLELKESMTHLSRFIKQLEQLTKNDLSKTQEVISDTVDYLRKLDEMSYQLRNHLRIPEMITLAKQYSKKLHAMSGTDPLEEQLCTELTDQLFTLLQRIRSQLDDLSSMDSTYVHHLRNEYHGLLQESQISLKILTGRCLEDKENYEQLSKVLISIL</sequence>
<dbReference type="eggNOG" id="ENOG502RYA4">
    <property type="taxonomic scope" value="Eukaryota"/>
</dbReference>
<reference evidence="2 3" key="1">
    <citation type="journal article" date="2011" name="Proc. Natl. Acad. Sci. U.S.A.">
        <title>Evolutionary erosion of yeast sex chromosomes by mating-type switching accidents.</title>
        <authorList>
            <person name="Gordon J.L."/>
            <person name="Armisen D."/>
            <person name="Proux-Wera E."/>
            <person name="Oheigeartaigh S.S."/>
            <person name="Byrne K.P."/>
            <person name="Wolfe K.H."/>
        </authorList>
    </citation>
    <scope>NUCLEOTIDE SEQUENCE [LARGE SCALE GENOMIC DNA]</scope>
    <source>
        <strain evidence="3">ATCC 10662 / CBS 1146 / NBRC 0425 / NCYC 2629 / NRRL Y-866</strain>
    </source>
</reference>
<dbReference type="Gene3D" id="1.20.58.1240">
    <property type="match status" value="1"/>
</dbReference>
<dbReference type="HOGENOM" id="CLU_095072_0_0_1"/>
<name>G8ZX24_TORDE</name>
<organism evidence="2 3">
    <name type="scientific">Torulaspora delbrueckii</name>
    <name type="common">Yeast</name>
    <name type="synonym">Candida colliculosa</name>
    <dbReference type="NCBI Taxonomy" id="4950"/>
    <lineage>
        <taxon>Eukaryota</taxon>
        <taxon>Fungi</taxon>
        <taxon>Dikarya</taxon>
        <taxon>Ascomycota</taxon>
        <taxon>Saccharomycotina</taxon>
        <taxon>Saccharomycetes</taxon>
        <taxon>Saccharomycetales</taxon>
        <taxon>Saccharomycetaceae</taxon>
        <taxon>Torulaspora</taxon>
    </lineage>
</organism>
<evidence type="ECO:0000313" key="3">
    <source>
        <dbReference type="Proteomes" id="UP000005627"/>
    </source>
</evidence>
<dbReference type="FunCoup" id="G8ZX24">
    <property type="interactions" value="78"/>
</dbReference>
<evidence type="ECO:0000259" key="1">
    <source>
        <dbReference type="Pfam" id="PF22431"/>
    </source>
</evidence>
<dbReference type="GO" id="GO:0017119">
    <property type="term" value="C:Golgi transport complex"/>
    <property type="evidence" value="ECO:0007669"/>
    <property type="project" value="EnsemblFungi"/>
</dbReference>
<dbReference type="AlphaFoldDB" id="G8ZX24"/>
<proteinExistence type="predicted"/>
<dbReference type="GO" id="GO:0000425">
    <property type="term" value="P:pexophagy"/>
    <property type="evidence" value="ECO:0007669"/>
    <property type="project" value="EnsemblFungi"/>
</dbReference>
<dbReference type="Proteomes" id="UP000005627">
    <property type="component" value="Chromosome 6"/>
</dbReference>
<dbReference type="EMBL" id="HE616747">
    <property type="protein sequence ID" value="CCE93168.1"/>
    <property type="molecule type" value="Genomic_DNA"/>
</dbReference>
<feature type="domain" description="Conserved oligomeric Golgi complex subunit 2 C-terminal" evidence="1">
    <location>
        <begin position="107"/>
        <end position="245"/>
    </location>
</feature>
<gene>
    <name evidence="2" type="primary">TDEL0F03570</name>
    <name evidence="2" type="ORF">TDEL_0F03570</name>
</gene>
<dbReference type="GO" id="GO:0006888">
    <property type="term" value="P:endoplasmic reticulum to Golgi vesicle-mediated transport"/>
    <property type="evidence" value="ECO:0007669"/>
    <property type="project" value="EnsemblFungi"/>
</dbReference>